<keyword evidence="4 5" id="KW-0472">Membrane</keyword>
<dbReference type="Proteomes" id="UP000755667">
    <property type="component" value="Unassembled WGS sequence"/>
</dbReference>
<feature type="transmembrane region" description="Helical" evidence="5">
    <location>
        <begin position="113"/>
        <end position="134"/>
    </location>
</feature>
<feature type="transmembrane region" description="Helical" evidence="5">
    <location>
        <begin position="6"/>
        <end position="21"/>
    </location>
</feature>
<evidence type="ECO:0000256" key="5">
    <source>
        <dbReference type="SAM" id="Phobius"/>
    </source>
</evidence>
<feature type="transmembrane region" description="Helical" evidence="5">
    <location>
        <begin position="73"/>
        <end position="92"/>
    </location>
</feature>
<feature type="transmembrane region" description="Helical" evidence="5">
    <location>
        <begin position="194"/>
        <end position="215"/>
    </location>
</feature>
<dbReference type="EMBL" id="JAFBXE010000013">
    <property type="protein sequence ID" value="MBM2414240.1"/>
    <property type="molecule type" value="Genomic_DNA"/>
</dbReference>
<comment type="caution">
    <text evidence="7">The sequence shown here is derived from an EMBL/GenBank/DDBJ whole genome shotgun (WGS) entry which is preliminary data.</text>
</comment>
<keyword evidence="10" id="KW-1185">Reference proteome</keyword>
<dbReference type="EMBL" id="JAFBXF010000013">
    <property type="protein sequence ID" value="MBM2418910.1"/>
    <property type="molecule type" value="Genomic_DNA"/>
</dbReference>
<protein>
    <submittedName>
        <fullName evidence="7">NnrU family protein</fullName>
    </submittedName>
</protein>
<dbReference type="GO" id="GO:0016020">
    <property type="term" value="C:membrane"/>
    <property type="evidence" value="ECO:0007669"/>
    <property type="project" value="UniProtKB-SubCell"/>
</dbReference>
<evidence type="ECO:0000256" key="4">
    <source>
        <dbReference type="ARBA" id="ARBA00023136"/>
    </source>
</evidence>
<feature type="domain" description="NnrU" evidence="6">
    <location>
        <begin position="6"/>
        <end position="219"/>
    </location>
</feature>
<evidence type="ECO:0000313" key="10">
    <source>
        <dbReference type="Proteomes" id="UP000809440"/>
    </source>
</evidence>
<feature type="transmembrane region" description="Helical" evidence="5">
    <location>
        <begin position="33"/>
        <end position="53"/>
    </location>
</feature>
<comment type="subcellular location">
    <subcellularLocation>
        <location evidence="1">Membrane</location>
        <topology evidence="1">Multi-pass membrane protein</topology>
    </subcellularLocation>
</comment>
<evidence type="ECO:0000313" key="7">
    <source>
        <dbReference type="EMBL" id="MBM2414240.1"/>
    </source>
</evidence>
<evidence type="ECO:0000256" key="3">
    <source>
        <dbReference type="ARBA" id="ARBA00022989"/>
    </source>
</evidence>
<dbReference type="Pfam" id="PF07298">
    <property type="entry name" value="NnrU"/>
    <property type="match status" value="1"/>
</dbReference>
<dbReference type="Proteomes" id="UP000809440">
    <property type="component" value="Unassembled WGS sequence"/>
</dbReference>
<evidence type="ECO:0000256" key="2">
    <source>
        <dbReference type="ARBA" id="ARBA00022692"/>
    </source>
</evidence>
<evidence type="ECO:0000313" key="8">
    <source>
        <dbReference type="EMBL" id="MBM2418910.1"/>
    </source>
</evidence>
<organism evidence="7 9">
    <name type="scientific">Marivita cryptomonadis</name>
    <dbReference type="NCBI Taxonomy" id="505252"/>
    <lineage>
        <taxon>Bacteria</taxon>
        <taxon>Pseudomonadati</taxon>
        <taxon>Pseudomonadota</taxon>
        <taxon>Alphaproteobacteria</taxon>
        <taxon>Rhodobacterales</taxon>
        <taxon>Roseobacteraceae</taxon>
        <taxon>Marivita</taxon>
    </lineage>
</organism>
<dbReference type="AlphaFoldDB" id="A0A9Q2S1A1"/>
<keyword evidence="2 5" id="KW-0812">Transmembrane</keyword>
<name>A0A9Q2S1A1_9RHOB</name>
<evidence type="ECO:0000313" key="9">
    <source>
        <dbReference type="Proteomes" id="UP000755667"/>
    </source>
</evidence>
<gene>
    <name evidence="7" type="ORF">JQX41_18130</name>
    <name evidence="8" type="ORF">JQX48_18145</name>
</gene>
<proteinExistence type="predicted"/>
<reference evidence="7 10" key="1">
    <citation type="submission" date="2021-01" db="EMBL/GenBank/DDBJ databases">
        <title>Diatom-associated Roseobacters Show Island Model of Population Structure.</title>
        <authorList>
            <person name="Qu L."/>
            <person name="Feng X."/>
            <person name="Chen Y."/>
            <person name="Li L."/>
            <person name="Wang X."/>
            <person name="Hu Z."/>
            <person name="Wang H."/>
            <person name="Luo H."/>
        </authorList>
    </citation>
    <scope>NUCLEOTIDE SEQUENCE</scope>
    <source>
        <strain evidence="8 10">CC28-63</strain>
        <strain evidence="7">CC28-69</strain>
    </source>
</reference>
<sequence>MGWFEFSLAYVVFFLSHSLPVRPPLRPWFQARLGVSGFTLTYSALSLAVLAWLTVAAGRAPHVTLWDWAPWQVHVPLTVMGPVCLILALSIGRPNPLSFGGARNDRFDPARPGIVRWSRHPLLLALALWATAHVVPNGDLAHAILFGTFAAFALLGGRLIDRRKRREMGPEWQNLRMVIAGAPFLSWRASGETVARLGVGIVLYATLLWAHPVLFGVSPLP</sequence>
<dbReference type="InterPro" id="IPR009915">
    <property type="entry name" value="NnrU_dom"/>
</dbReference>
<evidence type="ECO:0000259" key="6">
    <source>
        <dbReference type="Pfam" id="PF07298"/>
    </source>
</evidence>
<accession>A0A9Q2S1A1</accession>
<evidence type="ECO:0000256" key="1">
    <source>
        <dbReference type="ARBA" id="ARBA00004141"/>
    </source>
</evidence>
<dbReference type="RefSeq" id="WP_138488359.1">
    <property type="nucleotide sequence ID" value="NZ_JAFBWU010000013.1"/>
</dbReference>
<feature type="transmembrane region" description="Helical" evidence="5">
    <location>
        <begin position="140"/>
        <end position="160"/>
    </location>
</feature>
<keyword evidence="3 5" id="KW-1133">Transmembrane helix</keyword>